<dbReference type="RefSeq" id="WP_228879564.1">
    <property type="nucleotide sequence ID" value="NZ_CABIIK010000015.1"/>
</dbReference>
<gene>
    <name evidence="1" type="ORF">LNN31_10260</name>
</gene>
<dbReference type="Proteomes" id="UP001163550">
    <property type="component" value="Chromosome"/>
</dbReference>
<keyword evidence="2" id="KW-1185">Reference proteome</keyword>
<proteinExistence type="predicted"/>
<dbReference type="EMBL" id="CP087994">
    <property type="protein sequence ID" value="UYO61168.1"/>
    <property type="molecule type" value="Genomic_DNA"/>
</dbReference>
<accession>A0ABY6HC64</accession>
<sequence>MKKQLIAAVINNKDRVSYINLNDEAQYLGWTHDFNIIFPDGVKMSLDLNKEEDLFLLFVLASAWSRTGQWENAAFFVAYLKIRKKYYRDQWLDGAFVNCEMAEKDKNAAWIVSECSGVVPRKRVFFRKDLYASVVVIAKNWNMIKEKLELAECLEDYSLFIDYLARLDGLGTGQKHMRIKIPLILRELRCQGIYPSIPGEFCCVPDERVKAASKELGIELPTINSIDSLFKASAIIYQQFGDLYDIPLFAYEDLKAVCAFTVDN</sequence>
<name>A0ABY6HC64_9FIRM</name>
<organism evidence="1 2">
    <name type="scientific">Acetobacterium wieringae</name>
    <dbReference type="NCBI Taxonomy" id="52694"/>
    <lineage>
        <taxon>Bacteria</taxon>
        <taxon>Bacillati</taxon>
        <taxon>Bacillota</taxon>
        <taxon>Clostridia</taxon>
        <taxon>Eubacteriales</taxon>
        <taxon>Eubacteriaceae</taxon>
        <taxon>Acetobacterium</taxon>
    </lineage>
</organism>
<reference evidence="1" key="1">
    <citation type="submission" date="2021-11" db="EMBL/GenBank/DDBJ databases">
        <title>Isoprene-degrading acetogen.</title>
        <authorList>
            <person name="Yang Y."/>
            <person name="Jin H."/>
            <person name="Yan J."/>
        </authorList>
    </citation>
    <scope>NUCLEOTIDE SEQUENCE</scope>
    <source>
        <strain evidence="1">Berkeley</strain>
    </source>
</reference>
<protein>
    <submittedName>
        <fullName evidence="1">Uncharacterized protein</fullName>
    </submittedName>
</protein>
<evidence type="ECO:0000313" key="1">
    <source>
        <dbReference type="EMBL" id="UYO61168.1"/>
    </source>
</evidence>
<evidence type="ECO:0000313" key="2">
    <source>
        <dbReference type="Proteomes" id="UP001163550"/>
    </source>
</evidence>